<protein>
    <submittedName>
        <fullName evidence="1">Uncharacterized protein</fullName>
    </submittedName>
</protein>
<gene>
    <name evidence="1" type="ORF">BV97_05665</name>
</gene>
<dbReference type="EMBL" id="JFYZ01000085">
    <property type="protein sequence ID" value="EZP68024.1"/>
    <property type="molecule type" value="Genomic_DNA"/>
</dbReference>
<dbReference type="RefSeq" id="WP_036531000.1">
    <property type="nucleotide sequence ID" value="NZ_JFYZ01000085.1"/>
</dbReference>
<organism evidence="1 2">
    <name type="scientific">Novosphingobium resinovorum</name>
    <dbReference type="NCBI Taxonomy" id="158500"/>
    <lineage>
        <taxon>Bacteria</taxon>
        <taxon>Pseudomonadati</taxon>
        <taxon>Pseudomonadota</taxon>
        <taxon>Alphaproteobacteria</taxon>
        <taxon>Sphingomonadales</taxon>
        <taxon>Sphingomonadaceae</taxon>
        <taxon>Novosphingobium</taxon>
    </lineage>
</organism>
<evidence type="ECO:0000313" key="1">
    <source>
        <dbReference type="EMBL" id="EZP68024.1"/>
    </source>
</evidence>
<sequence length="367" mass="40871">MTECNSDDLAKGNDSADAANAVKFSEQYFRLSDGRREWLSVHLAPDAVTPFGARLLAALAAIDARLSGAGSRFVEELADIRYVTTQDDPAAWRAGFEQLVQKLGEILVARTLFEANWPDGTRFALEPTNPITGAKPEILIDTPAHQWLFEVKCPAFIDYQARRDANGRQLPVRSPIGDVPGMRLGTTLPRDNVLKDFLESAERKFRDFSNKPRTGLLVVLWDGHIFEATSALSHAEAGLLTDKSWHRRDGARVAFESVEGVIILNHLEVIKVAAQEKWRARQDDPLRIESTGQPPNVWCPNLGRDGLDPDLAQLFNAHPLDEVRVTADYAPNDFVLWIDPAAAARERLRAQRKRRLLGGTSSLTVRH</sequence>
<dbReference type="AlphaFoldDB" id="A0A031J2H1"/>
<evidence type="ECO:0000313" key="2">
    <source>
        <dbReference type="Proteomes" id="UP000024329"/>
    </source>
</evidence>
<reference evidence="1 2" key="1">
    <citation type="submission" date="2014-03" db="EMBL/GenBank/DDBJ databases">
        <title>Whole genome sequence of Novosphingobium resinovorum KF1.</title>
        <authorList>
            <person name="Gan H.M."/>
            <person name="Gan H.Y."/>
            <person name="Chew T.H."/>
            <person name="Savka M.A."/>
        </authorList>
    </citation>
    <scope>NUCLEOTIDE SEQUENCE [LARGE SCALE GENOMIC DNA]</scope>
    <source>
        <strain evidence="1 2">KF1</strain>
    </source>
</reference>
<name>A0A031J2H1_9SPHN</name>
<dbReference type="eggNOG" id="ENOG5033S7H">
    <property type="taxonomic scope" value="Bacteria"/>
</dbReference>
<accession>A0A031J2H1</accession>
<proteinExistence type="predicted"/>
<comment type="caution">
    <text evidence="1">The sequence shown here is derived from an EMBL/GenBank/DDBJ whole genome shotgun (WGS) entry which is preliminary data.</text>
</comment>
<dbReference type="Proteomes" id="UP000024329">
    <property type="component" value="Unassembled WGS sequence"/>
</dbReference>